<dbReference type="FunFam" id="1.20.1560.10:FF:000003">
    <property type="entry name" value="ABC transporter C family member 10"/>
    <property type="match status" value="1"/>
</dbReference>
<feature type="transmembrane region" description="Helical" evidence="10">
    <location>
        <begin position="12"/>
        <end position="31"/>
    </location>
</feature>
<dbReference type="Pfam" id="PF00664">
    <property type="entry name" value="ABC_membrane"/>
    <property type="match status" value="2"/>
</dbReference>
<dbReference type="PROSITE" id="PS50929">
    <property type="entry name" value="ABC_TM1F"/>
    <property type="match status" value="2"/>
</dbReference>
<dbReference type="GO" id="GO:0140359">
    <property type="term" value="F:ABC-type transporter activity"/>
    <property type="evidence" value="ECO:0000318"/>
    <property type="project" value="GO_Central"/>
</dbReference>
<dbReference type="SUPFAM" id="SSF90123">
    <property type="entry name" value="ABC transporter transmembrane region"/>
    <property type="match status" value="2"/>
</dbReference>
<proteinExistence type="inferred from homology"/>
<evidence type="ECO:0000259" key="11">
    <source>
        <dbReference type="PROSITE" id="PS50893"/>
    </source>
</evidence>
<evidence type="ECO:0000256" key="9">
    <source>
        <dbReference type="ARBA" id="ARBA00023136"/>
    </source>
</evidence>
<keyword evidence="6" id="KW-0547">Nucleotide-binding</keyword>
<evidence type="ECO:0000256" key="5">
    <source>
        <dbReference type="ARBA" id="ARBA00022737"/>
    </source>
</evidence>
<dbReference type="PANTHER" id="PTHR24223">
    <property type="entry name" value="ATP-BINDING CASSETTE SUB-FAMILY C"/>
    <property type="match status" value="1"/>
</dbReference>
<dbReference type="CDD" id="cd18580">
    <property type="entry name" value="ABC_6TM_ABCC_D2"/>
    <property type="match status" value="1"/>
</dbReference>
<organism evidence="14">
    <name type="scientific">Selaginella moellendorffii</name>
    <name type="common">Spikemoss</name>
    <dbReference type="NCBI Taxonomy" id="88036"/>
    <lineage>
        <taxon>Eukaryota</taxon>
        <taxon>Viridiplantae</taxon>
        <taxon>Streptophyta</taxon>
        <taxon>Embryophyta</taxon>
        <taxon>Tracheophyta</taxon>
        <taxon>Lycopodiopsida</taxon>
        <taxon>Selaginellales</taxon>
        <taxon>Selaginellaceae</taxon>
        <taxon>Selaginella</taxon>
    </lineage>
</organism>
<dbReference type="FunFam" id="3.40.50.300:FF:000508">
    <property type="entry name" value="ABC transporter C family member 5"/>
    <property type="match status" value="1"/>
</dbReference>
<evidence type="ECO:0000259" key="12">
    <source>
        <dbReference type="PROSITE" id="PS50929"/>
    </source>
</evidence>
<dbReference type="Gramene" id="EFJ27282">
    <property type="protein sequence ID" value="EFJ27282"/>
    <property type="gene ID" value="SELMODRAFT_147933"/>
</dbReference>
<dbReference type="EMBL" id="GL377582">
    <property type="protein sequence ID" value="EFJ27282.1"/>
    <property type="molecule type" value="Genomic_DNA"/>
</dbReference>
<evidence type="ECO:0000256" key="10">
    <source>
        <dbReference type="SAM" id="Phobius"/>
    </source>
</evidence>
<dbReference type="InterPro" id="IPR044746">
    <property type="entry name" value="ABCC_6TM_D1"/>
</dbReference>
<dbReference type="InterPro" id="IPR050173">
    <property type="entry name" value="ABC_transporter_C-like"/>
</dbReference>
<dbReference type="HOGENOM" id="CLU_000604_27_0_1"/>
<keyword evidence="7 13" id="KW-0067">ATP-binding</keyword>
<feature type="transmembrane region" description="Helical" evidence="10">
    <location>
        <begin position="1016"/>
        <end position="1038"/>
    </location>
</feature>
<feature type="transmembrane region" description="Helical" evidence="10">
    <location>
        <begin position="1044"/>
        <end position="1065"/>
    </location>
</feature>
<dbReference type="InParanoid" id="D8RKQ9"/>
<dbReference type="InterPro" id="IPR027417">
    <property type="entry name" value="P-loop_NTPase"/>
</dbReference>
<dbReference type="eggNOG" id="KOG0054">
    <property type="taxonomic scope" value="Eukaryota"/>
</dbReference>
<evidence type="ECO:0000256" key="6">
    <source>
        <dbReference type="ARBA" id="ARBA00022741"/>
    </source>
</evidence>
<dbReference type="InterPro" id="IPR011527">
    <property type="entry name" value="ABC1_TM_dom"/>
</dbReference>
<dbReference type="InterPro" id="IPR003593">
    <property type="entry name" value="AAA+_ATPase"/>
</dbReference>
<dbReference type="FunCoup" id="D8RKQ9">
    <property type="interactions" value="146"/>
</dbReference>
<dbReference type="OrthoDB" id="6500128at2759"/>
<dbReference type="CDD" id="cd18579">
    <property type="entry name" value="ABC_6TM_ABCC_D1"/>
    <property type="match status" value="1"/>
</dbReference>
<evidence type="ECO:0000256" key="8">
    <source>
        <dbReference type="ARBA" id="ARBA00022989"/>
    </source>
</evidence>
<dbReference type="Gene3D" id="1.20.1560.10">
    <property type="entry name" value="ABC transporter type 1, transmembrane domain"/>
    <property type="match status" value="2"/>
</dbReference>
<feature type="transmembrane region" description="Helical" evidence="10">
    <location>
        <begin position="1136"/>
        <end position="1158"/>
    </location>
</feature>
<dbReference type="PANTHER" id="PTHR24223:SF362">
    <property type="entry name" value="ABC TRANSPORTER C FAMILY MEMBER 4"/>
    <property type="match status" value="1"/>
</dbReference>
<dbReference type="OMA" id="ANTVVLW"/>
<feature type="domain" description="ABC transmembrane type-1" evidence="12">
    <location>
        <begin position="949"/>
        <end position="1188"/>
    </location>
</feature>
<feature type="domain" description="ABC transporter" evidence="11">
    <location>
        <begin position="609"/>
        <end position="830"/>
    </location>
</feature>
<keyword evidence="9 10" id="KW-0472">Membrane</keyword>
<feature type="transmembrane region" description="Helical" evidence="10">
    <location>
        <begin position="293"/>
        <end position="315"/>
    </location>
</feature>
<evidence type="ECO:0000313" key="14">
    <source>
        <dbReference type="Proteomes" id="UP000001514"/>
    </source>
</evidence>
<keyword evidence="5" id="KW-0677">Repeat</keyword>
<dbReference type="FunFam" id="1.20.1560.10:FF:000002">
    <property type="entry name" value="ABC transporter C family member 5"/>
    <property type="match status" value="1"/>
</dbReference>
<feature type="transmembrane region" description="Helical" evidence="10">
    <location>
        <begin position="1164"/>
        <end position="1186"/>
    </location>
</feature>
<evidence type="ECO:0000256" key="7">
    <source>
        <dbReference type="ARBA" id="ARBA00022840"/>
    </source>
</evidence>
<feature type="transmembrane region" description="Helical" evidence="10">
    <location>
        <begin position="96"/>
        <end position="114"/>
    </location>
</feature>
<accession>D8RKQ9</accession>
<feature type="transmembrane region" description="Helical" evidence="10">
    <location>
        <begin position="437"/>
        <end position="453"/>
    </location>
</feature>
<feature type="transmembrane region" description="Helical" evidence="10">
    <location>
        <begin position="414"/>
        <end position="431"/>
    </location>
</feature>
<feature type="transmembrane region" description="Helical" evidence="10">
    <location>
        <begin position="512"/>
        <end position="537"/>
    </location>
</feature>
<comment type="subcellular location">
    <subcellularLocation>
        <location evidence="1">Membrane</location>
        <topology evidence="1">Multi-pass membrane protein</topology>
    </subcellularLocation>
</comment>
<sequence length="1467" mass="163154">MFYLFNPCSQRAIVSVIQLLFLAVFVVLAIIKTASQLRTSRHSSYGKEATTTKSTKMFHATLALASMAGILYAAVDACLLWLKLAREEASVATVDIIFSTIQTFKWLCFVVIVGHEKKFNVLVHPWTIRSWWVIDFLLSALLFSTAVQRVVLRFDAHLAGNGIVSLVMLPVSIFFLMVAIRGWTGIVICSSSVAKPLLEDGHLEKVVDDGIAEEVLPTTGYATAGVFNRAVWKWLTPLLDKGYKSPLQLHDIPLLAPDDRAESNYSRFKRDWPENDPGSHPVRSTLLKCFGGILFRNGLLALIRLCVMYAGPILIQRFVSYTANAYQGPAYEGYLLVLVLLIAKVIEVFSSHQYNFQSMKLGMMVRSTIIAAVYQKGLRLSSSSKQGHGVGHIVNYMVVDAQQLSDLMYQLHNLWVLPAQVCIALAILYGVMGLPMLAGFFVMAIIIALNFYYTKKQREHQTKLMAMRDERMKATSEVLNFMKIIKFQAWEDHFLGRVEGYRMREYTSLRKFLIVLAQNIAALWMCSSLVATVTFAACVAFNVELTAAKVFTATATFRILQEPVRAFPQALISISQSLVSLERLDKYMVSDELDTKAVEKLPADADAAVDVEDGTFSWEEDEPTLKDINVHVKKGQLVAIVGTVGSGKSSMLTALLGEMRKLSGKVRISGSTAYVPQTAWIQNATIEDNILFGLPMDKARYAAVVRSCALEQDFKLMEFGDQTEIGERGINLSGGQKQRIQLARAVYQDSDIYLLDDVFSAVDAHTGTHLFQECILGSLRKKTVLLVTHQVEFLHHADLVLVLRDGTIVQSGKYSELLQKGTDLEVLVAAHHSAMESISMDEQDGITDLPLEATQERKLSFKRRPSITGPRQPQKLKGSAKLIDEEQREAGRVGWRVYWLYFTKAFGWPTLPIIVSCQGLWTVVSIASDYWLAAETAKTSFSAAAFVKVYLVLCAISWVLVIGRVSFQTVAGLKAAQMFYFDMLRSIFRSPMSFFDTTPSGRILSRSSTDQAQLDVLVPFFVSGTIATFLGTLGSVIVACQVTWPLIFLILPLAWAFLFYQNYYITTSRELTRLDSISKAPVIFHFSETLAGLPTIRAFKKQESFIDGNVDRVNTNIRMEFHNIASNEWLGLRLELLGTIVLCASALLLVTLPASIIAPENVGLALSYGLVLNSSLFWSVWIACMLENKMVSVERIRQYTTIESEAPRINDDYRPPLIWPSQGTVAVRNLQLRYRPNTPLVLKGVTLTIQGGDKVGVVGRTGSGKSTLIQAFFRLVEPCGGEVRIDGIDITQLGLADLRSRFGIIPQEPILFEGSIRSNVDPLGQYSDDRIWEVLRKCQLADAVQQKTGGLDSSVVDNGDNWSVGQKQLFCLGRALLKDSRLLFLDEATASVDAQTDAVIQKTIREQFASSTVVSVAHRIPSVMDSDKVLVMGEGEVKEYDRPSVLLERPTSLFAALVREYSARSGV</sequence>
<keyword evidence="8 10" id="KW-1133">Transmembrane helix</keyword>
<keyword evidence="4 10" id="KW-0812">Transmembrane</keyword>
<dbReference type="CDD" id="cd03244">
    <property type="entry name" value="ABCC_MRP_domain2"/>
    <property type="match status" value="1"/>
</dbReference>
<keyword evidence="3" id="KW-0813">Transport</keyword>
<dbReference type="Pfam" id="PF00005">
    <property type="entry name" value="ABC_tran"/>
    <property type="match status" value="2"/>
</dbReference>
<feature type="transmembrane region" description="Helical" evidence="10">
    <location>
        <begin position="335"/>
        <end position="356"/>
    </location>
</feature>
<keyword evidence="14" id="KW-1185">Reference proteome</keyword>
<dbReference type="FunFam" id="3.40.50.300:FF:000169">
    <property type="entry name" value="ABC transporter C family member 3"/>
    <property type="match status" value="1"/>
</dbReference>
<dbReference type="Proteomes" id="UP000001514">
    <property type="component" value="Unassembled WGS sequence"/>
</dbReference>
<evidence type="ECO:0000256" key="1">
    <source>
        <dbReference type="ARBA" id="ARBA00004141"/>
    </source>
</evidence>
<name>D8RKQ9_SELML</name>
<dbReference type="GeneID" id="9639991"/>
<evidence type="ECO:0000256" key="3">
    <source>
        <dbReference type="ARBA" id="ARBA00022448"/>
    </source>
</evidence>
<protein>
    <submittedName>
        <fullName evidence="13">ATP-binding cassette transporter, subfamily C, member 2, cluster II, SmABCC2</fullName>
    </submittedName>
</protein>
<comment type="similarity">
    <text evidence="2">Belongs to the ABC transporter superfamily. ABCC family. Conjugate transporter (TC 3.A.1.208) subfamily.</text>
</comment>
<feature type="transmembrane region" description="Helical" evidence="10">
    <location>
        <begin position="62"/>
        <end position="84"/>
    </location>
</feature>
<reference evidence="13 14" key="1">
    <citation type="journal article" date="2011" name="Science">
        <title>The Selaginella genome identifies genetic changes associated with the evolution of vascular plants.</title>
        <authorList>
            <person name="Banks J.A."/>
            <person name="Nishiyama T."/>
            <person name="Hasebe M."/>
            <person name="Bowman J.L."/>
            <person name="Gribskov M."/>
            <person name="dePamphilis C."/>
            <person name="Albert V.A."/>
            <person name="Aono N."/>
            <person name="Aoyama T."/>
            <person name="Ambrose B.A."/>
            <person name="Ashton N.W."/>
            <person name="Axtell M.J."/>
            <person name="Barker E."/>
            <person name="Barker M.S."/>
            <person name="Bennetzen J.L."/>
            <person name="Bonawitz N.D."/>
            <person name="Chapple C."/>
            <person name="Cheng C."/>
            <person name="Correa L.G."/>
            <person name="Dacre M."/>
            <person name="DeBarry J."/>
            <person name="Dreyer I."/>
            <person name="Elias M."/>
            <person name="Engstrom E.M."/>
            <person name="Estelle M."/>
            <person name="Feng L."/>
            <person name="Finet C."/>
            <person name="Floyd S.K."/>
            <person name="Frommer W.B."/>
            <person name="Fujita T."/>
            <person name="Gramzow L."/>
            <person name="Gutensohn M."/>
            <person name="Harholt J."/>
            <person name="Hattori M."/>
            <person name="Heyl A."/>
            <person name="Hirai T."/>
            <person name="Hiwatashi Y."/>
            <person name="Ishikawa M."/>
            <person name="Iwata M."/>
            <person name="Karol K.G."/>
            <person name="Koehler B."/>
            <person name="Kolukisaoglu U."/>
            <person name="Kubo M."/>
            <person name="Kurata T."/>
            <person name="Lalonde S."/>
            <person name="Li K."/>
            <person name="Li Y."/>
            <person name="Litt A."/>
            <person name="Lyons E."/>
            <person name="Manning G."/>
            <person name="Maruyama T."/>
            <person name="Michael T.P."/>
            <person name="Mikami K."/>
            <person name="Miyazaki S."/>
            <person name="Morinaga S."/>
            <person name="Murata T."/>
            <person name="Mueller-Roeber B."/>
            <person name="Nelson D.R."/>
            <person name="Obara M."/>
            <person name="Oguri Y."/>
            <person name="Olmstead R.G."/>
            <person name="Onodera N."/>
            <person name="Petersen B.L."/>
            <person name="Pils B."/>
            <person name="Prigge M."/>
            <person name="Rensing S.A."/>
            <person name="Riano-Pachon D.M."/>
            <person name="Roberts A.W."/>
            <person name="Sato Y."/>
            <person name="Scheller H.V."/>
            <person name="Schulz B."/>
            <person name="Schulz C."/>
            <person name="Shakirov E.V."/>
            <person name="Shibagaki N."/>
            <person name="Shinohara N."/>
            <person name="Shippen D.E."/>
            <person name="Soerensen I."/>
            <person name="Sotooka R."/>
            <person name="Sugimoto N."/>
            <person name="Sugita M."/>
            <person name="Sumikawa N."/>
            <person name="Tanurdzic M."/>
            <person name="Theissen G."/>
            <person name="Ulvskov P."/>
            <person name="Wakazuki S."/>
            <person name="Weng J.K."/>
            <person name="Willats W.W."/>
            <person name="Wipf D."/>
            <person name="Wolf P.G."/>
            <person name="Yang L."/>
            <person name="Zimmer A.D."/>
            <person name="Zhu Q."/>
            <person name="Mitros T."/>
            <person name="Hellsten U."/>
            <person name="Loque D."/>
            <person name="Otillar R."/>
            <person name="Salamov A."/>
            <person name="Schmutz J."/>
            <person name="Shapiro H."/>
            <person name="Lindquist E."/>
            <person name="Lucas S."/>
            <person name="Rokhsar D."/>
            <person name="Grigoriev I.V."/>
        </authorList>
    </citation>
    <scope>NUCLEOTIDE SEQUENCE [LARGE SCALE GENOMIC DNA]</scope>
</reference>
<dbReference type="KEGG" id="smo:SELMODRAFT_147933"/>
<dbReference type="GO" id="GO:0016020">
    <property type="term" value="C:membrane"/>
    <property type="evidence" value="ECO:0007669"/>
    <property type="project" value="UniProtKB-SubCell"/>
</dbReference>
<dbReference type="PROSITE" id="PS00211">
    <property type="entry name" value="ABC_TRANSPORTER_1"/>
    <property type="match status" value="1"/>
</dbReference>
<dbReference type="SMART" id="SM00382">
    <property type="entry name" value="AAA"/>
    <property type="match status" value="2"/>
</dbReference>
<feature type="transmembrane region" description="Helical" evidence="10">
    <location>
        <begin position="158"/>
        <end position="180"/>
    </location>
</feature>
<dbReference type="InterPro" id="IPR017871">
    <property type="entry name" value="ABC_transporter-like_CS"/>
</dbReference>
<feature type="transmembrane region" description="Helical" evidence="10">
    <location>
        <begin position="949"/>
        <end position="967"/>
    </location>
</feature>
<dbReference type="Gene3D" id="3.40.50.300">
    <property type="entry name" value="P-loop containing nucleotide triphosphate hydrolases"/>
    <property type="match status" value="2"/>
</dbReference>
<gene>
    <name evidence="13" type="primary">SmABCC2</name>
    <name evidence="13" type="ORF">SELMODRAFT_147933</name>
</gene>
<feature type="domain" description="ABC transporter" evidence="11">
    <location>
        <begin position="1227"/>
        <end position="1459"/>
    </location>
</feature>
<dbReference type="CDD" id="cd03250">
    <property type="entry name" value="ABCC_MRP_domain1"/>
    <property type="match status" value="1"/>
</dbReference>
<dbReference type="GO" id="GO:0016887">
    <property type="term" value="F:ATP hydrolysis activity"/>
    <property type="evidence" value="ECO:0007669"/>
    <property type="project" value="InterPro"/>
</dbReference>
<feature type="transmembrane region" description="Helical" evidence="10">
    <location>
        <begin position="126"/>
        <end position="146"/>
    </location>
</feature>
<evidence type="ECO:0000313" key="13">
    <source>
        <dbReference type="EMBL" id="EFJ27282.1"/>
    </source>
</evidence>
<dbReference type="InterPro" id="IPR044726">
    <property type="entry name" value="ABCC_6TM_D2"/>
</dbReference>
<dbReference type="PROSITE" id="PS50893">
    <property type="entry name" value="ABC_TRANSPORTER_2"/>
    <property type="match status" value="2"/>
</dbReference>
<evidence type="ECO:0000256" key="4">
    <source>
        <dbReference type="ARBA" id="ARBA00022692"/>
    </source>
</evidence>
<dbReference type="GO" id="GO:0005524">
    <property type="term" value="F:ATP binding"/>
    <property type="evidence" value="ECO:0007669"/>
    <property type="project" value="UniProtKB-KW"/>
</dbReference>
<dbReference type="InterPro" id="IPR036640">
    <property type="entry name" value="ABC1_TM_sf"/>
</dbReference>
<evidence type="ECO:0000256" key="2">
    <source>
        <dbReference type="ARBA" id="ARBA00009726"/>
    </source>
</evidence>
<dbReference type="SUPFAM" id="SSF52540">
    <property type="entry name" value="P-loop containing nucleoside triphosphate hydrolases"/>
    <property type="match status" value="2"/>
</dbReference>
<dbReference type="InterPro" id="IPR003439">
    <property type="entry name" value="ABC_transporter-like_ATP-bd"/>
</dbReference>
<dbReference type="GO" id="GO:0055085">
    <property type="term" value="P:transmembrane transport"/>
    <property type="evidence" value="ECO:0000318"/>
    <property type="project" value="GO_Central"/>
</dbReference>
<feature type="domain" description="ABC transmembrane type-1" evidence="12">
    <location>
        <begin position="299"/>
        <end position="576"/>
    </location>
</feature>